<reference evidence="7 9" key="2">
    <citation type="submission" date="2019-09" db="EMBL/GenBank/DDBJ databases">
        <title>Pimelobacter sp. isolated from Paulinella.</title>
        <authorList>
            <person name="Jeong S.E."/>
        </authorList>
    </citation>
    <scope>NUCLEOTIDE SEQUENCE [LARGE SCALE GENOMIC DNA]</scope>
    <source>
        <strain evidence="7 9">Pch-N</strain>
    </source>
</reference>
<dbReference type="InterPro" id="IPR011332">
    <property type="entry name" value="Ribosomal_zn-bd"/>
</dbReference>
<dbReference type="InterPro" id="IPR038584">
    <property type="entry name" value="Ribosomal_bL33_sf"/>
</dbReference>
<keyword evidence="3 5" id="KW-0687">Ribonucleoprotein</keyword>
<accession>A0A0A1DFX7</accession>
<keyword evidence="2 5" id="KW-0689">Ribosomal protein</keyword>
<dbReference type="Proteomes" id="UP000449906">
    <property type="component" value="Unassembled WGS sequence"/>
</dbReference>
<dbReference type="GeneID" id="96608205"/>
<evidence type="ECO:0000313" key="9">
    <source>
        <dbReference type="Proteomes" id="UP000449906"/>
    </source>
</evidence>
<dbReference type="SUPFAM" id="SSF57829">
    <property type="entry name" value="Zn-binding ribosomal proteins"/>
    <property type="match status" value="1"/>
</dbReference>
<dbReference type="EMBL" id="WBVM01000003">
    <property type="protein sequence ID" value="KAB2808396.1"/>
    <property type="molecule type" value="Genomic_DNA"/>
</dbReference>
<dbReference type="STRING" id="2045.KR76_04430"/>
<proteinExistence type="inferred from homology"/>
<dbReference type="GO" id="GO:0006412">
    <property type="term" value="P:translation"/>
    <property type="evidence" value="ECO:0007669"/>
    <property type="project" value="UniProtKB-UniRule"/>
</dbReference>
<evidence type="ECO:0000256" key="4">
    <source>
        <dbReference type="ARBA" id="ARBA00035176"/>
    </source>
</evidence>
<dbReference type="InterPro" id="IPR001705">
    <property type="entry name" value="Ribosomal_bL33"/>
</dbReference>
<dbReference type="Gene3D" id="2.20.28.120">
    <property type="entry name" value="Ribosomal protein L33"/>
    <property type="match status" value="1"/>
</dbReference>
<sequence>MASKSSDVRPKITLACVDCKERNYITKKNRRNDPDRIELSKFCPRCRKHTAHRETR</sequence>
<dbReference type="Proteomes" id="UP000030300">
    <property type="component" value="Chromosome"/>
</dbReference>
<dbReference type="Pfam" id="PF00471">
    <property type="entry name" value="Ribosomal_L33"/>
    <property type="match status" value="1"/>
</dbReference>
<dbReference type="PROSITE" id="PS00582">
    <property type="entry name" value="RIBOSOMAL_L33"/>
    <property type="match status" value="1"/>
</dbReference>
<dbReference type="KEGG" id="psim:KR76_04430"/>
<dbReference type="NCBIfam" id="NF001764">
    <property type="entry name" value="PRK00504.1"/>
    <property type="match status" value="1"/>
</dbReference>
<protein>
    <recommendedName>
        <fullName evidence="4 5">Large ribosomal subunit protein bL33</fullName>
    </recommendedName>
</protein>
<dbReference type="OrthoDB" id="21586at2"/>
<dbReference type="PANTHER" id="PTHR43168">
    <property type="entry name" value="50S RIBOSOMAL PROTEIN L33, CHLOROPLASTIC"/>
    <property type="match status" value="1"/>
</dbReference>
<evidence type="ECO:0000313" key="8">
    <source>
        <dbReference type="Proteomes" id="UP000030300"/>
    </source>
</evidence>
<evidence type="ECO:0000256" key="3">
    <source>
        <dbReference type="ARBA" id="ARBA00023274"/>
    </source>
</evidence>
<comment type="similarity">
    <text evidence="1 5">Belongs to the bacterial ribosomal protein bL33 family.</text>
</comment>
<dbReference type="GO" id="GO:0003735">
    <property type="term" value="F:structural constituent of ribosome"/>
    <property type="evidence" value="ECO:0007669"/>
    <property type="project" value="InterPro"/>
</dbReference>
<evidence type="ECO:0000256" key="1">
    <source>
        <dbReference type="ARBA" id="ARBA00007596"/>
    </source>
</evidence>
<keyword evidence="8" id="KW-1185">Reference proteome</keyword>
<dbReference type="HOGENOM" id="CLU_190949_0_2_11"/>
<dbReference type="NCBIfam" id="NF001860">
    <property type="entry name" value="PRK00595.1"/>
    <property type="match status" value="1"/>
</dbReference>
<dbReference type="AlphaFoldDB" id="A0A0A1DFX7"/>
<evidence type="ECO:0000313" key="7">
    <source>
        <dbReference type="EMBL" id="KAB2808396.1"/>
    </source>
</evidence>
<evidence type="ECO:0000256" key="5">
    <source>
        <dbReference type="HAMAP-Rule" id="MF_00294"/>
    </source>
</evidence>
<dbReference type="RefSeq" id="WP_028654832.1">
    <property type="nucleotide sequence ID" value="NZ_BJMC01000004.1"/>
</dbReference>
<name>A0A0A1DFX7_NOCSI</name>
<dbReference type="eggNOG" id="COG0267">
    <property type="taxonomic scope" value="Bacteria"/>
</dbReference>
<gene>
    <name evidence="5 7" type="primary">rpmG</name>
    <name evidence="7" type="ORF">F9L07_23070</name>
    <name evidence="6" type="ORF">KR76_04430</name>
</gene>
<organism evidence="6 8">
    <name type="scientific">Nocardioides simplex</name>
    <name type="common">Arthrobacter simplex</name>
    <dbReference type="NCBI Taxonomy" id="2045"/>
    <lineage>
        <taxon>Bacteria</taxon>
        <taxon>Bacillati</taxon>
        <taxon>Actinomycetota</taxon>
        <taxon>Actinomycetes</taxon>
        <taxon>Propionibacteriales</taxon>
        <taxon>Nocardioidaceae</taxon>
        <taxon>Pimelobacter</taxon>
    </lineage>
</organism>
<dbReference type="GO" id="GO:0005737">
    <property type="term" value="C:cytoplasm"/>
    <property type="evidence" value="ECO:0007669"/>
    <property type="project" value="UniProtKB-ARBA"/>
</dbReference>
<evidence type="ECO:0000313" key="6">
    <source>
        <dbReference type="EMBL" id="AIY16194.1"/>
    </source>
</evidence>
<dbReference type="GO" id="GO:0005840">
    <property type="term" value="C:ribosome"/>
    <property type="evidence" value="ECO:0007669"/>
    <property type="project" value="UniProtKB-KW"/>
</dbReference>
<dbReference type="GO" id="GO:1990904">
    <property type="term" value="C:ribonucleoprotein complex"/>
    <property type="evidence" value="ECO:0007669"/>
    <property type="project" value="UniProtKB-KW"/>
</dbReference>
<dbReference type="HAMAP" id="MF_00294">
    <property type="entry name" value="Ribosomal_bL33"/>
    <property type="match status" value="1"/>
</dbReference>
<dbReference type="NCBIfam" id="TIGR01023">
    <property type="entry name" value="rpmG_bact"/>
    <property type="match status" value="1"/>
</dbReference>
<evidence type="ECO:0000256" key="2">
    <source>
        <dbReference type="ARBA" id="ARBA00022980"/>
    </source>
</evidence>
<dbReference type="EMBL" id="CP009896">
    <property type="protein sequence ID" value="AIY16194.1"/>
    <property type="molecule type" value="Genomic_DNA"/>
</dbReference>
<dbReference type="PANTHER" id="PTHR43168:SF2">
    <property type="entry name" value="LARGE RIBOSOMAL SUBUNIT PROTEIN BL33C"/>
    <property type="match status" value="1"/>
</dbReference>
<dbReference type="InterPro" id="IPR018264">
    <property type="entry name" value="Ribosomal_bL33_CS"/>
</dbReference>
<reference evidence="6 8" key="1">
    <citation type="journal article" date="2015" name="Genome Announc.">
        <title>Complete Genome Sequence of Steroid-Transforming Nocardioides simplex VKM Ac-2033D.</title>
        <authorList>
            <person name="Shtratnikova V.Y."/>
            <person name="Schelkunov M.I."/>
            <person name="Pekov Y.A."/>
            <person name="Fokina V.V."/>
            <person name="Logacheva M.D."/>
            <person name="Sokolov S.L."/>
            <person name="Bragin E.Y."/>
            <person name="Ashapkin V.V."/>
            <person name="Donova M.V."/>
        </authorList>
    </citation>
    <scope>NUCLEOTIDE SEQUENCE [LARGE SCALE GENOMIC DNA]</scope>
    <source>
        <strain evidence="6 8">VKM Ac-2033D</strain>
    </source>
</reference>